<name>A0A4Y7TUI1_COPMI</name>
<dbReference type="InterPro" id="IPR011600">
    <property type="entry name" value="Pept_C14_caspase"/>
</dbReference>
<accession>A0A4Y7TUI1</accession>
<protein>
    <recommendedName>
        <fullName evidence="2">Peptidase C14 caspase domain-containing protein</fullName>
    </recommendedName>
</protein>
<reference evidence="3 4" key="1">
    <citation type="journal article" date="2019" name="Nat. Ecol. Evol.">
        <title>Megaphylogeny resolves global patterns of mushroom evolution.</title>
        <authorList>
            <person name="Varga T."/>
            <person name="Krizsan K."/>
            <person name="Foldi C."/>
            <person name="Dima B."/>
            <person name="Sanchez-Garcia M."/>
            <person name="Sanchez-Ramirez S."/>
            <person name="Szollosi G.J."/>
            <person name="Szarkandi J.G."/>
            <person name="Papp V."/>
            <person name="Albert L."/>
            <person name="Andreopoulos W."/>
            <person name="Angelini C."/>
            <person name="Antonin V."/>
            <person name="Barry K.W."/>
            <person name="Bougher N.L."/>
            <person name="Buchanan P."/>
            <person name="Buyck B."/>
            <person name="Bense V."/>
            <person name="Catcheside P."/>
            <person name="Chovatia M."/>
            <person name="Cooper J."/>
            <person name="Damon W."/>
            <person name="Desjardin D."/>
            <person name="Finy P."/>
            <person name="Geml J."/>
            <person name="Haridas S."/>
            <person name="Hughes K."/>
            <person name="Justo A."/>
            <person name="Karasinski D."/>
            <person name="Kautmanova I."/>
            <person name="Kiss B."/>
            <person name="Kocsube S."/>
            <person name="Kotiranta H."/>
            <person name="LaButti K.M."/>
            <person name="Lechner B.E."/>
            <person name="Liimatainen K."/>
            <person name="Lipzen A."/>
            <person name="Lukacs Z."/>
            <person name="Mihaltcheva S."/>
            <person name="Morgado L.N."/>
            <person name="Niskanen T."/>
            <person name="Noordeloos M.E."/>
            <person name="Ohm R.A."/>
            <person name="Ortiz-Santana B."/>
            <person name="Ovrebo C."/>
            <person name="Racz N."/>
            <person name="Riley R."/>
            <person name="Savchenko A."/>
            <person name="Shiryaev A."/>
            <person name="Soop K."/>
            <person name="Spirin V."/>
            <person name="Szebenyi C."/>
            <person name="Tomsovsky M."/>
            <person name="Tulloss R.E."/>
            <person name="Uehling J."/>
            <person name="Grigoriev I.V."/>
            <person name="Vagvolgyi C."/>
            <person name="Papp T."/>
            <person name="Martin F.M."/>
            <person name="Miettinen O."/>
            <person name="Hibbett D.S."/>
            <person name="Nagy L.G."/>
        </authorList>
    </citation>
    <scope>NUCLEOTIDE SEQUENCE [LARGE SCALE GENOMIC DNA]</scope>
    <source>
        <strain evidence="3 4">FP101781</strain>
    </source>
</reference>
<comment type="caution">
    <text evidence="3">The sequence shown here is derived from an EMBL/GenBank/DDBJ whole genome shotgun (WGS) entry which is preliminary data.</text>
</comment>
<dbReference type="Proteomes" id="UP000298030">
    <property type="component" value="Unassembled WGS sequence"/>
</dbReference>
<dbReference type="GO" id="GO:0006508">
    <property type="term" value="P:proteolysis"/>
    <property type="evidence" value="ECO:0007669"/>
    <property type="project" value="InterPro"/>
</dbReference>
<sequence>MLHRCPTQSRMERSVGVVRDPGPGSSSYGIGWSLDSPTADDMHAVIIGIDVYNTTDFDRLDKARSDAESVAKYLEEYLLVPRSQIRTLYDADATRGQIVEELKSLRHRGSVTPDAPIVIYFAGHSFVSETDESAYLVPHLPNDDNLRKFITQPEKYCLPYSEIIDLLRHVADEKTDNILVILDSCHAGAMGRSSFDAPTPCLPELKVLLQRDWNRAQRKPDMIGTGE</sequence>
<keyword evidence="4" id="KW-1185">Reference proteome</keyword>
<dbReference type="OrthoDB" id="10255174at2759"/>
<proteinExistence type="predicted"/>
<evidence type="ECO:0000256" key="1">
    <source>
        <dbReference type="SAM" id="MobiDB-lite"/>
    </source>
</evidence>
<dbReference type="GO" id="GO:0004197">
    <property type="term" value="F:cysteine-type endopeptidase activity"/>
    <property type="evidence" value="ECO:0007669"/>
    <property type="project" value="InterPro"/>
</dbReference>
<dbReference type="Pfam" id="PF00656">
    <property type="entry name" value="Peptidase_C14"/>
    <property type="match status" value="1"/>
</dbReference>
<evidence type="ECO:0000313" key="3">
    <source>
        <dbReference type="EMBL" id="TEB37219.1"/>
    </source>
</evidence>
<organism evidence="3 4">
    <name type="scientific">Coprinellus micaceus</name>
    <name type="common">Glistening ink-cap mushroom</name>
    <name type="synonym">Coprinus micaceus</name>
    <dbReference type="NCBI Taxonomy" id="71717"/>
    <lineage>
        <taxon>Eukaryota</taxon>
        <taxon>Fungi</taxon>
        <taxon>Dikarya</taxon>
        <taxon>Basidiomycota</taxon>
        <taxon>Agaricomycotina</taxon>
        <taxon>Agaricomycetes</taxon>
        <taxon>Agaricomycetidae</taxon>
        <taxon>Agaricales</taxon>
        <taxon>Agaricineae</taxon>
        <taxon>Psathyrellaceae</taxon>
        <taxon>Coprinellus</taxon>
    </lineage>
</organism>
<evidence type="ECO:0000313" key="4">
    <source>
        <dbReference type="Proteomes" id="UP000298030"/>
    </source>
</evidence>
<dbReference type="Gene3D" id="3.40.50.1460">
    <property type="match status" value="1"/>
</dbReference>
<gene>
    <name evidence="3" type="ORF">FA13DRAFT_892180</name>
</gene>
<dbReference type="EMBL" id="QPFP01000004">
    <property type="protein sequence ID" value="TEB37219.1"/>
    <property type="molecule type" value="Genomic_DNA"/>
</dbReference>
<dbReference type="AlphaFoldDB" id="A0A4Y7TUI1"/>
<feature type="region of interest" description="Disordered" evidence="1">
    <location>
        <begin position="1"/>
        <end position="22"/>
    </location>
</feature>
<evidence type="ECO:0000259" key="2">
    <source>
        <dbReference type="Pfam" id="PF00656"/>
    </source>
</evidence>
<feature type="domain" description="Peptidase C14 caspase" evidence="2">
    <location>
        <begin position="43"/>
        <end position="189"/>
    </location>
</feature>